<dbReference type="Pfam" id="PF21773">
    <property type="entry name" value="ODAD1_CC"/>
    <property type="match status" value="1"/>
</dbReference>
<evidence type="ECO:0000256" key="1">
    <source>
        <dbReference type="ARBA" id="ARBA00023054"/>
    </source>
</evidence>
<proteinExistence type="predicted"/>
<feature type="domain" description="ODAD1 central coiled coil region" evidence="3">
    <location>
        <begin position="149"/>
        <end position="425"/>
    </location>
</feature>
<dbReference type="AlphaFoldDB" id="A0A9Q0MPE3"/>
<dbReference type="OrthoDB" id="6766775at2759"/>
<reference evidence="4" key="1">
    <citation type="submission" date="2022-07" db="EMBL/GenBank/DDBJ databases">
        <authorList>
            <person name="Trinca V."/>
            <person name="Uliana J.V.C."/>
            <person name="Torres T.T."/>
            <person name="Ward R.J."/>
            <person name="Monesi N."/>
        </authorList>
    </citation>
    <scope>NUCLEOTIDE SEQUENCE</scope>
    <source>
        <strain evidence="4">HSMRA1968</strain>
        <tissue evidence="4">Whole embryos</tissue>
    </source>
</reference>
<feature type="coiled-coil region" evidence="2">
    <location>
        <begin position="332"/>
        <end position="401"/>
    </location>
</feature>
<name>A0A9Q0MPE3_9DIPT</name>
<dbReference type="InterPro" id="IPR049258">
    <property type="entry name" value="ODAD1_CC"/>
</dbReference>
<protein>
    <submittedName>
        <fullName evidence="4">Coiled-coil domain-containing protein 63</fullName>
    </submittedName>
</protein>
<keyword evidence="5" id="KW-1185">Reference proteome</keyword>
<dbReference type="Proteomes" id="UP001151699">
    <property type="component" value="Chromosome C"/>
</dbReference>
<evidence type="ECO:0000259" key="3">
    <source>
        <dbReference type="Pfam" id="PF21773"/>
    </source>
</evidence>
<evidence type="ECO:0000256" key="2">
    <source>
        <dbReference type="SAM" id="Coils"/>
    </source>
</evidence>
<gene>
    <name evidence="4" type="primary">Ccdc63</name>
    <name evidence="4" type="ORF">Bhyg_13844</name>
</gene>
<dbReference type="EMBL" id="WJQU01000004">
    <property type="protein sequence ID" value="KAJ6635259.1"/>
    <property type="molecule type" value="Genomic_DNA"/>
</dbReference>
<organism evidence="4 5">
    <name type="scientific">Pseudolycoriella hygida</name>
    <dbReference type="NCBI Taxonomy" id="35572"/>
    <lineage>
        <taxon>Eukaryota</taxon>
        <taxon>Metazoa</taxon>
        <taxon>Ecdysozoa</taxon>
        <taxon>Arthropoda</taxon>
        <taxon>Hexapoda</taxon>
        <taxon>Insecta</taxon>
        <taxon>Pterygota</taxon>
        <taxon>Neoptera</taxon>
        <taxon>Endopterygota</taxon>
        <taxon>Diptera</taxon>
        <taxon>Nematocera</taxon>
        <taxon>Sciaroidea</taxon>
        <taxon>Sciaridae</taxon>
        <taxon>Pseudolycoriella</taxon>
    </lineage>
</organism>
<feature type="coiled-coil region" evidence="2">
    <location>
        <begin position="18"/>
        <end position="138"/>
    </location>
</feature>
<dbReference type="InterPro" id="IPR051876">
    <property type="entry name" value="ODA-DC/CCD"/>
</dbReference>
<evidence type="ECO:0000313" key="4">
    <source>
        <dbReference type="EMBL" id="KAJ6635259.1"/>
    </source>
</evidence>
<sequence>MAKAASKSAIDPNVLEMDQIAETELQRLQKQLRKMEKERIAYIEDKKCRHLKRSKIIELLKMERNNLKELLNSYEQGPFAKRTAENEQKLKVLLEKKENVQKKLDEQRVNLWELEGHIKKLEKELRKVQENQMTEKKYKEEIYKAQAGILKLENQLDVVNKKCGDVMAKNAGLREAIDHILLERANFNEMWQKIVLKLEQGKKYITELIDQSTAAYDQREEICNKIQNSKDKGQTEGTVHMQEMRELQRKLDHDAKLQQFFGIKGQRRTNVDLEIREANKKVQVQEQLEQQINNYQNILDNIKTLSGETQIANLTTYFTKQEEENFALFNYVNELSYEVETLNESVQLVQEDIDKQKGENESKEKAQIDTIEILEQESLLSKEKADEAKQMQIKIEKELDELLQGVEQIFKLIRCGDAPILELLKTQKVITPYNVKLFLGIIKQQTNQIINSVHVTEPQIKVLAKKDRIPKFNIKDK</sequence>
<dbReference type="PANTHER" id="PTHR21694:SF18">
    <property type="entry name" value="COILED-COIL DOMAIN-CONTAINING PROTEIN 63"/>
    <property type="match status" value="1"/>
</dbReference>
<feature type="coiled-coil region" evidence="2">
    <location>
        <begin position="278"/>
        <end position="308"/>
    </location>
</feature>
<evidence type="ECO:0000313" key="5">
    <source>
        <dbReference type="Proteomes" id="UP001151699"/>
    </source>
</evidence>
<accession>A0A9Q0MPE3</accession>
<dbReference type="PANTHER" id="PTHR21694">
    <property type="entry name" value="COILED-COIL DOMAIN-CONTAINING PROTEIN 63"/>
    <property type="match status" value="1"/>
</dbReference>
<comment type="caution">
    <text evidence="4">The sequence shown here is derived from an EMBL/GenBank/DDBJ whole genome shotgun (WGS) entry which is preliminary data.</text>
</comment>
<keyword evidence="1 2" id="KW-0175">Coiled coil</keyword>